<dbReference type="GO" id="GO:0006888">
    <property type="term" value="P:endoplasmic reticulum to Golgi vesicle-mediated transport"/>
    <property type="evidence" value="ECO:0007669"/>
    <property type="project" value="TreeGrafter"/>
</dbReference>
<dbReference type="GO" id="GO:0005737">
    <property type="term" value="C:cytoplasm"/>
    <property type="evidence" value="ECO:0007669"/>
    <property type="project" value="GOC"/>
</dbReference>
<dbReference type="PANTHER" id="PTHR34009:SF2">
    <property type="entry name" value="PROTEIN STAR"/>
    <property type="match status" value="1"/>
</dbReference>
<proteinExistence type="predicted"/>
<protein>
    <submittedName>
        <fullName evidence="2">SAM-dependent methyltransferase</fullName>
    </submittedName>
</protein>
<dbReference type="Pfam" id="PF05050">
    <property type="entry name" value="Methyltransf_21"/>
    <property type="match status" value="1"/>
</dbReference>
<dbReference type="OrthoDB" id="9801609at2"/>
<dbReference type="InterPro" id="IPR006342">
    <property type="entry name" value="FkbM_mtfrase"/>
</dbReference>
<dbReference type="GO" id="GO:0008168">
    <property type="term" value="F:methyltransferase activity"/>
    <property type="evidence" value="ECO:0007669"/>
    <property type="project" value="UniProtKB-KW"/>
</dbReference>
<reference evidence="2 3" key="1">
    <citation type="submission" date="2018-06" db="EMBL/GenBank/DDBJ databases">
        <authorList>
            <person name="Liu Z.-W."/>
        </authorList>
    </citation>
    <scope>NUCLEOTIDE SEQUENCE [LARGE SCALE GENOMIC DNA]</scope>
    <source>
        <strain evidence="2 3">2b14</strain>
    </source>
</reference>
<dbReference type="SUPFAM" id="SSF53335">
    <property type="entry name" value="S-adenosyl-L-methionine-dependent methyltransferases"/>
    <property type="match status" value="1"/>
</dbReference>
<accession>A0A364RI76</accession>
<dbReference type="PANTHER" id="PTHR34009">
    <property type="entry name" value="PROTEIN STAR"/>
    <property type="match status" value="1"/>
</dbReference>
<evidence type="ECO:0000259" key="1">
    <source>
        <dbReference type="Pfam" id="PF05050"/>
    </source>
</evidence>
<dbReference type="GO" id="GO:0032259">
    <property type="term" value="P:methylation"/>
    <property type="evidence" value="ECO:0007669"/>
    <property type="project" value="UniProtKB-KW"/>
</dbReference>
<feature type="domain" description="Methyltransferase FkbM" evidence="1">
    <location>
        <begin position="45"/>
        <end position="206"/>
    </location>
</feature>
<gene>
    <name evidence="2" type="ORF">DP923_02620</name>
</gene>
<comment type="caution">
    <text evidence="2">The sequence shown here is derived from an EMBL/GenBank/DDBJ whole genome shotgun (WGS) entry which is preliminary data.</text>
</comment>
<dbReference type="Gene3D" id="3.40.50.150">
    <property type="entry name" value="Vaccinia Virus protein VP39"/>
    <property type="match status" value="1"/>
</dbReference>
<organism evidence="2 3">
    <name type="scientific">Pontibacter arcticus</name>
    <dbReference type="NCBI Taxonomy" id="2080288"/>
    <lineage>
        <taxon>Bacteria</taxon>
        <taxon>Pseudomonadati</taxon>
        <taxon>Bacteroidota</taxon>
        <taxon>Cytophagia</taxon>
        <taxon>Cytophagales</taxon>
        <taxon>Hymenobacteraceae</taxon>
        <taxon>Pontibacter</taxon>
    </lineage>
</organism>
<keyword evidence="2" id="KW-0808">Transferase</keyword>
<dbReference type="GO" id="GO:0005886">
    <property type="term" value="C:plasma membrane"/>
    <property type="evidence" value="ECO:0007669"/>
    <property type="project" value="TreeGrafter"/>
</dbReference>
<dbReference type="InterPro" id="IPR053202">
    <property type="entry name" value="EGF_Rcpt_Signaling_Reg"/>
</dbReference>
<name>A0A364RI76_9BACT</name>
<reference evidence="2 3" key="2">
    <citation type="submission" date="2018-07" db="EMBL/GenBank/DDBJ databases">
        <title>Pontibacter sp. 2b14 genomic sequence and assembly.</title>
        <authorList>
            <person name="Du Z.-J."/>
        </authorList>
    </citation>
    <scope>NUCLEOTIDE SEQUENCE [LARGE SCALE GENOMIC DNA]</scope>
    <source>
        <strain evidence="2 3">2b14</strain>
    </source>
</reference>
<dbReference type="Proteomes" id="UP000251692">
    <property type="component" value="Unassembled WGS sequence"/>
</dbReference>
<evidence type="ECO:0000313" key="3">
    <source>
        <dbReference type="Proteomes" id="UP000251692"/>
    </source>
</evidence>
<keyword evidence="2" id="KW-0489">Methyltransferase</keyword>
<dbReference type="EMBL" id="QMDV01000001">
    <property type="protein sequence ID" value="RAU83974.1"/>
    <property type="molecule type" value="Genomic_DNA"/>
</dbReference>
<dbReference type="RefSeq" id="WP_112304072.1">
    <property type="nucleotide sequence ID" value="NZ_QMDV01000001.1"/>
</dbReference>
<dbReference type="AlphaFoldDB" id="A0A364RI76"/>
<evidence type="ECO:0000313" key="2">
    <source>
        <dbReference type="EMBL" id="RAU83974.1"/>
    </source>
</evidence>
<keyword evidence="3" id="KW-1185">Reference proteome</keyword>
<sequence>MLARLKRVYNKLKDYRYTRISYAQEGEDLLLARIFESDTIGYYIDVGAHHPKRFSNTYLFYQKGWRGINIDALPGSMVHFHKSRPADINLEAGISEVPQTLTYYMFAEPAYNSFDKEISESRPFAITGQKQITTYPLRILLDKYLPANQEISFLSVDVEGFDLEVLRSNNWEKYRPKIILVEILEALEKDVFETEIHRYILSQGYTFYCKSPNTVFYKKVQ</sequence>
<dbReference type="InterPro" id="IPR029063">
    <property type="entry name" value="SAM-dependent_MTases_sf"/>
</dbReference>
<dbReference type="GO" id="GO:0016197">
    <property type="term" value="P:endosomal transport"/>
    <property type="evidence" value="ECO:0007669"/>
    <property type="project" value="TreeGrafter"/>
</dbReference>